<organism evidence="3 4">
    <name type="scientific">Chiloscyllium punctatum</name>
    <name type="common">Brownbanded bambooshark</name>
    <name type="synonym">Hemiscyllium punctatum</name>
    <dbReference type="NCBI Taxonomy" id="137246"/>
    <lineage>
        <taxon>Eukaryota</taxon>
        <taxon>Metazoa</taxon>
        <taxon>Chordata</taxon>
        <taxon>Craniata</taxon>
        <taxon>Vertebrata</taxon>
        <taxon>Chondrichthyes</taxon>
        <taxon>Elasmobranchii</taxon>
        <taxon>Galeomorphii</taxon>
        <taxon>Galeoidea</taxon>
        <taxon>Orectolobiformes</taxon>
        <taxon>Hemiscylliidae</taxon>
        <taxon>Chiloscyllium</taxon>
    </lineage>
</organism>
<dbReference type="Proteomes" id="UP000287033">
    <property type="component" value="Unassembled WGS sequence"/>
</dbReference>
<proteinExistence type="predicted"/>
<feature type="non-terminal residue" evidence="3">
    <location>
        <position position="55"/>
    </location>
</feature>
<feature type="domain" description="DUF3381" evidence="2">
    <location>
        <begin position="20"/>
        <end position="55"/>
    </location>
</feature>
<dbReference type="STRING" id="137246.A0A401THN7"/>
<name>A0A401THN7_CHIPU</name>
<evidence type="ECO:0000256" key="1">
    <source>
        <dbReference type="SAM" id="SignalP"/>
    </source>
</evidence>
<comment type="caution">
    <text evidence="3">The sequence shown here is derived from an EMBL/GenBank/DDBJ whole genome shotgun (WGS) entry which is preliminary data.</text>
</comment>
<keyword evidence="4" id="KW-1185">Reference proteome</keyword>
<evidence type="ECO:0000313" key="4">
    <source>
        <dbReference type="Proteomes" id="UP000287033"/>
    </source>
</evidence>
<dbReference type="OrthoDB" id="289250at2759"/>
<dbReference type="EMBL" id="BEZZ01075470">
    <property type="protein sequence ID" value="GCC42152.1"/>
    <property type="molecule type" value="Genomic_DNA"/>
</dbReference>
<dbReference type="AlphaFoldDB" id="A0A401THN7"/>
<dbReference type="InterPro" id="IPR024576">
    <property type="entry name" value="rRNA_MeTfrase_Spb1_DUF3381"/>
</dbReference>
<feature type="chain" id="PRO_5019576526" description="DUF3381 domain-containing protein" evidence="1">
    <location>
        <begin position="28"/>
        <end position="55"/>
    </location>
</feature>
<protein>
    <recommendedName>
        <fullName evidence="2">DUF3381 domain-containing protein</fullName>
    </recommendedName>
</protein>
<dbReference type="Pfam" id="PF11861">
    <property type="entry name" value="DUF3381"/>
    <property type="match status" value="1"/>
</dbReference>
<gene>
    <name evidence="3" type="ORF">chiPu_0026254</name>
</gene>
<keyword evidence="1" id="KW-0732">Signal</keyword>
<accession>A0A401THN7</accession>
<evidence type="ECO:0000313" key="3">
    <source>
        <dbReference type="EMBL" id="GCC42152.1"/>
    </source>
</evidence>
<feature type="signal peptide" evidence="1">
    <location>
        <begin position="1"/>
        <end position="27"/>
    </location>
</feature>
<reference evidence="3 4" key="1">
    <citation type="journal article" date="2018" name="Nat. Ecol. Evol.">
        <title>Shark genomes provide insights into elasmobranch evolution and the origin of vertebrates.</title>
        <authorList>
            <person name="Hara Y"/>
            <person name="Yamaguchi K"/>
            <person name="Onimaru K"/>
            <person name="Kadota M"/>
            <person name="Koyanagi M"/>
            <person name="Keeley SD"/>
            <person name="Tatsumi K"/>
            <person name="Tanaka K"/>
            <person name="Motone F"/>
            <person name="Kageyama Y"/>
            <person name="Nozu R"/>
            <person name="Adachi N"/>
            <person name="Nishimura O"/>
            <person name="Nakagawa R"/>
            <person name="Tanegashima C"/>
            <person name="Kiyatake I"/>
            <person name="Matsumoto R"/>
            <person name="Murakumo K"/>
            <person name="Nishida K"/>
            <person name="Terakita A"/>
            <person name="Kuratani S"/>
            <person name="Sato K"/>
            <person name="Hyodo S Kuraku.S."/>
        </authorList>
    </citation>
    <scope>NUCLEOTIDE SEQUENCE [LARGE SCALE GENOMIC DNA]</scope>
</reference>
<evidence type="ECO:0000259" key="2">
    <source>
        <dbReference type="Pfam" id="PF11861"/>
    </source>
</evidence>
<sequence>MGPAMGIWRFLADLRFCFLQAEGYAEGDYTLYHRFTLMEFVKSQNPVDFLDKASE</sequence>